<dbReference type="GO" id="GO:0005840">
    <property type="term" value="C:ribosome"/>
    <property type="evidence" value="ECO:0007669"/>
    <property type="project" value="UniProtKB-KW"/>
</dbReference>
<dbReference type="AlphaFoldDB" id="A0A1M6UKB3"/>
<sequence>MNLTPLDLYSPSGGKLLDSIASLASAELVALAGRLTRVFSIASPFAPGLHCIGGEVTIDADPTAASGAVRLSVAGNGETLASALVSCLGEAAEFLSQFERPGDIEAAASDRTNFVADGWIAEAVSHADRTIDWTAGSDASTGDIALLPADLCLRRSPTRRAIEPVGALSSGAAAGPSFETAALRAVLELCERDAAALWWLGGFRPKRFALEHPATKAGAELIERLRQGETARRTVLLDITTDNGVPVVAAVSMDHDGRGMACGLSSRLTASDAARAAVLEMCQMEMAAPIAQTKRAEGGDAVLNEADRRHLRRAEFAAADCELLHPRDMSRHAANGPAAALGLKGLVGHLRNCGVRLFLVDHTRHDIGVAAARAVSPDLQPFSAAVSTKRFAKARDKGSDIAEHETPLL</sequence>
<organism evidence="2 3">
    <name type="scientific">Bradyrhizobium lablabi</name>
    <dbReference type="NCBI Taxonomy" id="722472"/>
    <lineage>
        <taxon>Bacteria</taxon>
        <taxon>Pseudomonadati</taxon>
        <taxon>Pseudomonadota</taxon>
        <taxon>Alphaproteobacteria</taxon>
        <taxon>Hyphomicrobiales</taxon>
        <taxon>Nitrobacteraceae</taxon>
        <taxon>Bradyrhizobium</taxon>
    </lineage>
</organism>
<dbReference type="InterPro" id="IPR003776">
    <property type="entry name" value="YcaO-like_dom"/>
</dbReference>
<keyword evidence="2" id="KW-0808">Transferase</keyword>
<dbReference type="EMBL" id="LT670844">
    <property type="protein sequence ID" value="SHK69684.1"/>
    <property type="molecule type" value="Genomic_DNA"/>
</dbReference>
<evidence type="ECO:0000313" key="2">
    <source>
        <dbReference type="EMBL" id="SHK69684.1"/>
    </source>
</evidence>
<dbReference type="Pfam" id="PF02624">
    <property type="entry name" value="YcaO"/>
    <property type="match status" value="1"/>
</dbReference>
<feature type="domain" description="YcaO" evidence="1">
    <location>
        <begin position="75"/>
        <end position="409"/>
    </location>
</feature>
<accession>A0A1M6UKB3</accession>
<dbReference type="Proteomes" id="UP000189935">
    <property type="component" value="Chromosome I"/>
</dbReference>
<evidence type="ECO:0000313" key="3">
    <source>
        <dbReference type="Proteomes" id="UP000189935"/>
    </source>
</evidence>
<dbReference type="Gene3D" id="3.30.1330.230">
    <property type="match status" value="1"/>
</dbReference>
<proteinExistence type="predicted"/>
<protein>
    <submittedName>
        <fullName evidence="2">Ribosomal protein S12 methylthiotransferase accessory factor</fullName>
    </submittedName>
</protein>
<name>A0A1M6UKB3_9BRAD</name>
<gene>
    <name evidence="2" type="ORF">SAMN05444159_3944</name>
</gene>
<dbReference type="PROSITE" id="PS51664">
    <property type="entry name" value="YCAO"/>
    <property type="match status" value="1"/>
</dbReference>
<reference evidence="2 3" key="1">
    <citation type="submission" date="2016-11" db="EMBL/GenBank/DDBJ databases">
        <authorList>
            <person name="Jaros S."/>
            <person name="Januszkiewicz K."/>
            <person name="Wedrychowicz H."/>
        </authorList>
    </citation>
    <scope>NUCLEOTIDE SEQUENCE [LARGE SCALE GENOMIC DNA]</scope>
    <source>
        <strain evidence="2 3">GAS499</strain>
    </source>
</reference>
<evidence type="ECO:0000259" key="1">
    <source>
        <dbReference type="PROSITE" id="PS51664"/>
    </source>
</evidence>
<dbReference type="GO" id="GO:0016740">
    <property type="term" value="F:transferase activity"/>
    <property type="evidence" value="ECO:0007669"/>
    <property type="project" value="UniProtKB-KW"/>
</dbReference>
<keyword evidence="2" id="KW-0689">Ribosomal protein</keyword>
<dbReference type="PANTHER" id="PTHR37809">
    <property type="entry name" value="RIBOSOMAL PROTEIN S12 METHYLTHIOTRANSFERASE ACCESSORY FACTOR YCAO"/>
    <property type="match status" value="1"/>
</dbReference>
<dbReference type="PANTHER" id="PTHR37809:SF1">
    <property type="entry name" value="RIBOSOMAL PROTEIN S12 METHYLTHIOTRANSFERASE ACCESSORY FACTOR YCAO"/>
    <property type="match status" value="1"/>
</dbReference>
<keyword evidence="2" id="KW-0687">Ribonucleoprotein</keyword>
<dbReference type="OrthoDB" id="109999at2"/>